<dbReference type="Gene3D" id="3.80.10.10">
    <property type="entry name" value="Ribonuclease Inhibitor"/>
    <property type="match status" value="4"/>
</dbReference>
<keyword evidence="3" id="KW-0812">Transmembrane</keyword>
<dbReference type="Pfam" id="PF13855">
    <property type="entry name" value="LRR_8"/>
    <property type="match status" value="1"/>
</dbReference>
<dbReference type="InterPro" id="IPR032675">
    <property type="entry name" value="LRR_dom_sf"/>
</dbReference>
<protein>
    <submittedName>
        <fullName evidence="11">LRR receptor-like kinase</fullName>
    </submittedName>
</protein>
<keyword evidence="7" id="KW-0472">Membrane</keyword>
<sequence length="823" mass="93020">MGWLFLCLVLLLFNFPYFSSSSFNFSCHHDESSALLQFKSSFTMHTYYDGCGEPLLKTTTWKNETDCCSWPGVTCDTVYGRVVGLNLGCDGLQGIFHPNNTLFHLVHLQTLNLSYNDFSYSHFHSKFGRFLSLAHLDMSYSYFEDMSSIKPNSMDLLFNHSSTLVTLNLADTGLSGNLKNNILCLPGIQELDMSQNFNLQGKLPELSCSASLSNLHLSNCQFQGPIPLYFSNLTHLTSLILSYNNLNNSIPSSLFKLRRLTHLHLSFNSFSGQIPDVFGGMTKWFQKLTNLYLNGNLLNGAIPPSLFSFPSLEDLDLSNNRLIGHIIAISSYSLEELYLFGNKLEGNIPESIFKLINLTRLDLSSNNFSGVVDFQYFSELQNLVSLSLSLNNQLSLNFESIVNYNFSQLIELDLSSLSLTRFSKLSGKLSNLKYFDLSNNKINGRVPNWSLKMMRSSGFLNLSQNLYTSIEEISRNNYQLGGLDLSYNLLRGEIFVSICNMSSLGFLNLANNKLTGTIPQCLANLSYLEVLDLQMNKFYGTLPSNFSKDSELHTLNLYGNKLEGHLPNSLSNCMDLNVLNLGNNKIEGSFPEWLPTLSHLKVLVLSNNKFGPLPKAYLKNYQTMKNVTEAAEDGFYQYMELDIVGQQYYDYGNLATKGNKTPLVKIPKIFASIDFSRNKFDGEIPDVIGELHDLKGLNLSYNKLTGHIPQSMGNLINLESLDLSSNMLTGRIPVKLTNLDFLEVLDLSNNHLVGEIPQGKQFNTFTNDSYEGNLGLCGFPLSKNCGKQCREIWIWMESSGNWIWMWICDWNRHWVLHVFDRKA</sequence>
<reference evidence="11 13" key="2">
    <citation type="journal article" date="2014" name="BMC Genomics">
        <title>An improved genome release (version Mt4.0) for the model legume Medicago truncatula.</title>
        <authorList>
            <person name="Tang H."/>
            <person name="Krishnakumar V."/>
            <person name="Bidwell S."/>
            <person name="Rosen B."/>
            <person name="Chan A."/>
            <person name="Zhou S."/>
            <person name="Gentzbittel L."/>
            <person name="Childs K.L."/>
            <person name="Yandell M."/>
            <person name="Gundlach H."/>
            <person name="Mayer K.F."/>
            <person name="Schwartz D.C."/>
            <person name="Town C.D."/>
        </authorList>
    </citation>
    <scope>GENOME REANNOTATION</scope>
    <source>
        <strain evidence="12 13">cv. Jemalong A17</strain>
    </source>
</reference>
<feature type="signal peptide" evidence="9">
    <location>
        <begin position="1"/>
        <end position="21"/>
    </location>
</feature>
<evidence type="ECO:0000256" key="1">
    <source>
        <dbReference type="ARBA" id="ARBA00004167"/>
    </source>
</evidence>
<evidence type="ECO:0000256" key="4">
    <source>
        <dbReference type="ARBA" id="ARBA00022729"/>
    </source>
</evidence>
<dbReference type="SUPFAM" id="SSF52058">
    <property type="entry name" value="L domain-like"/>
    <property type="match status" value="2"/>
</dbReference>
<evidence type="ECO:0000313" key="12">
    <source>
        <dbReference type="EnsemblPlants" id="AET00742"/>
    </source>
</evidence>
<dbReference type="EnsemblPlants" id="AET00742">
    <property type="protein sequence ID" value="AET00742"/>
    <property type="gene ID" value="MTR_5g095420"/>
</dbReference>
<dbReference type="PANTHER" id="PTHR48065">
    <property type="entry name" value="OS10G0469600 PROTEIN"/>
    <property type="match status" value="1"/>
</dbReference>
<gene>
    <name evidence="11" type="ordered locus">MTR_5g095420</name>
</gene>
<dbReference type="Pfam" id="PF08263">
    <property type="entry name" value="LRRNT_2"/>
    <property type="match status" value="1"/>
</dbReference>
<organism evidence="11 13">
    <name type="scientific">Medicago truncatula</name>
    <name type="common">Barrel medic</name>
    <name type="synonym">Medicago tribuloides</name>
    <dbReference type="NCBI Taxonomy" id="3880"/>
    <lineage>
        <taxon>Eukaryota</taxon>
        <taxon>Viridiplantae</taxon>
        <taxon>Streptophyta</taxon>
        <taxon>Embryophyta</taxon>
        <taxon>Tracheophyta</taxon>
        <taxon>Spermatophyta</taxon>
        <taxon>Magnoliopsida</taxon>
        <taxon>eudicotyledons</taxon>
        <taxon>Gunneridae</taxon>
        <taxon>Pentapetalae</taxon>
        <taxon>rosids</taxon>
        <taxon>fabids</taxon>
        <taxon>Fabales</taxon>
        <taxon>Fabaceae</taxon>
        <taxon>Papilionoideae</taxon>
        <taxon>50 kb inversion clade</taxon>
        <taxon>NPAAA clade</taxon>
        <taxon>Hologalegina</taxon>
        <taxon>IRL clade</taxon>
        <taxon>Trifolieae</taxon>
        <taxon>Medicago</taxon>
    </lineage>
</organism>
<feature type="chain" id="PRO_5014573348" evidence="9">
    <location>
        <begin position="22"/>
        <end position="823"/>
    </location>
</feature>
<keyword evidence="11" id="KW-0675">Receptor</keyword>
<dbReference type="FunFam" id="3.80.10.10:FF:000041">
    <property type="entry name" value="LRR receptor-like serine/threonine-protein kinase ERECTA"/>
    <property type="match status" value="1"/>
</dbReference>
<proteinExistence type="predicted"/>
<keyword evidence="8" id="KW-0325">Glycoprotein</keyword>
<dbReference type="InterPro" id="IPR013210">
    <property type="entry name" value="LRR_N_plant-typ"/>
</dbReference>
<evidence type="ECO:0000256" key="8">
    <source>
        <dbReference type="ARBA" id="ARBA00023180"/>
    </source>
</evidence>
<dbReference type="STRING" id="3880.G7K4M6"/>
<dbReference type="Pfam" id="PF13516">
    <property type="entry name" value="LRR_6"/>
    <property type="match status" value="1"/>
</dbReference>
<evidence type="ECO:0000256" key="3">
    <source>
        <dbReference type="ARBA" id="ARBA00022692"/>
    </source>
</evidence>
<dbReference type="InterPro" id="IPR001611">
    <property type="entry name" value="Leu-rich_rpt"/>
</dbReference>
<dbReference type="GO" id="GO:0016301">
    <property type="term" value="F:kinase activity"/>
    <property type="evidence" value="ECO:0007669"/>
    <property type="project" value="UniProtKB-KW"/>
</dbReference>
<evidence type="ECO:0000313" key="13">
    <source>
        <dbReference type="Proteomes" id="UP000002051"/>
    </source>
</evidence>
<keyword evidence="11" id="KW-0808">Transferase</keyword>
<keyword evidence="2" id="KW-0433">Leucine-rich repeat</keyword>
<name>G7K4M6_MEDTR</name>
<accession>A0A0C3XUQ3</accession>
<keyword evidence="13" id="KW-1185">Reference proteome</keyword>
<dbReference type="SMART" id="SM00369">
    <property type="entry name" value="LRR_TYP"/>
    <property type="match status" value="10"/>
</dbReference>
<keyword evidence="6" id="KW-1133">Transmembrane helix</keyword>
<dbReference type="AlphaFoldDB" id="G7K4M6"/>
<dbReference type="eggNOG" id="KOG0619">
    <property type="taxonomic scope" value="Eukaryota"/>
</dbReference>
<evidence type="ECO:0000256" key="7">
    <source>
        <dbReference type="ARBA" id="ARBA00023136"/>
    </source>
</evidence>
<dbReference type="EMBL" id="CM001221">
    <property type="protein sequence ID" value="AET00742.2"/>
    <property type="molecule type" value="Genomic_DNA"/>
</dbReference>
<dbReference type="PaxDb" id="3880-AET00742"/>
<keyword evidence="5" id="KW-0677">Repeat</keyword>
<dbReference type="PANTHER" id="PTHR48065:SF5">
    <property type="entry name" value="RECEPTOR-LIKE PROTEIN CF-9 HOMOLOG"/>
    <property type="match status" value="1"/>
</dbReference>
<evidence type="ECO:0000256" key="5">
    <source>
        <dbReference type="ARBA" id="ARBA00022737"/>
    </source>
</evidence>
<dbReference type="Pfam" id="PF00560">
    <property type="entry name" value="LRR_1"/>
    <property type="match status" value="12"/>
</dbReference>
<evidence type="ECO:0000256" key="6">
    <source>
        <dbReference type="ARBA" id="ARBA00022989"/>
    </source>
</evidence>
<dbReference type="Proteomes" id="UP000002051">
    <property type="component" value="Chromosome 5"/>
</dbReference>
<reference evidence="11 13" key="1">
    <citation type="journal article" date="2011" name="Nature">
        <title>The Medicago genome provides insight into the evolution of rhizobial symbioses.</title>
        <authorList>
            <person name="Young N.D."/>
            <person name="Debelle F."/>
            <person name="Oldroyd G.E."/>
            <person name="Geurts R."/>
            <person name="Cannon S.B."/>
            <person name="Udvardi M.K."/>
            <person name="Benedito V.A."/>
            <person name="Mayer K.F."/>
            <person name="Gouzy J."/>
            <person name="Schoof H."/>
            <person name="Van de Peer Y."/>
            <person name="Proost S."/>
            <person name="Cook D.R."/>
            <person name="Meyers B.C."/>
            <person name="Spannagl M."/>
            <person name="Cheung F."/>
            <person name="De Mita S."/>
            <person name="Krishnakumar V."/>
            <person name="Gundlach H."/>
            <person name="Zhou S."/>
            <person name="Mudge J."/>
            <person name="Bharti A.K."/>
            <person name="Murray J.D."/>
            <person name="Naoumkina M.A."/>
            <person name="Rosen B."/>
            <person name="Silverstein K.A."/>
            <person name="Tang H."/>
            <person name="Rombauts S."/>
            <person name="Zhao P.X."/>
            <person name="Zhou P."/>
            <person name="Barbe V."/>
            <person name="Bardou P."/>
            <person name="Bechner M."/>
            <person name="Bellec A."/>
            <person name="Berger A."/>
            <person name="Berges H."/>
            <person name="Bidwell S."/>
            <person name="Bisseling T."/>
            <person name="Choisne N."/>
            <person name="Couloux A."/>
            <person name="Denny R."/>
            <person name="Deshpande S."/>
            <person name="Dai X."/>
            <person name="Doyle J.J."/>
            <person name="Dudez A.M."/>
            <person name="Farmer A.D."/>
            <person name="Fouteau S."/>
            <person name="Franken C."/>
            <person name="Gibelin C."/>
            <person name="Gish J."/>
            <person name="Goldstein S."/>
            <person name="Gonzalez A.J."/>
            <person name="Green P.J."/>
            <person name="Hallab A."/>
            <person name="Hartog M."/>
            <person name="Hua A."/>
            <person name="Humphray S.J."/>
            <person name="Jeong D.H."/>
            <person name="Jing Y."/>
            <person name="Jocker A."/>
            <person name="Kenton S.M."/>
            <person name="Kim D.J."/>
            <person name="Klee K."/>
            <person name="Lai H."/>
            <person name="Lang C."/>
            <person name="Lin S."/>
            <person name="Macmil S.L."/>
            <person name="Magdelenat G."/>
            <person name="Matthews L."/>
            <person name="McCorrison J."/>
            <person name="Monaghan E.L."/>
            <person name="Mun J.H."/>
            <person name="Najar F.Z."/>
            <person name="Nicholson C."/>
            <person name="Noirot C."/>
            <person name="O'Bleness M."/>
            <person name="Paule C.R."/>
            <person name="Poulain J."/>
            <person name="Prion F."/>
            <person name="Qin B."/>
            <person name="Qu C."/>
            <person name="Retzel E.F."/>
            <person name="Riddle C."/>
            <person name="Sallet E."/>
            <person name="Samain S."/>
            <person name="Samson N."/>
            <person name="Sanders I."/>
            <person name="Saurat O."/>
            <person name="Scarpelli C."/>
            <person name="Schiex T."/>
            <person name="Segurens B."/>
            <person name="Severin A.J."/>
            <person name="Sherrier D.J."/>
            <person name="Shi R."/>
            <person name="Sims S."/>
            <person name="Singer S.R."/>
            <person name="Sinharoy S."/>
            <person name="Sterck L."/>
            <person name="Viollet A."/>
            <person name="Wang B.B."/>
            <person name="Wang K."/>
            <person name="Wang M."/>
            <person name="Wang X."/>
            <person name="Warfsmann J."/>
            <person name="Weissenbach J."/>
            <person name="White D.D."/>
            <person name="White J.D."/>
            <person name="Wiley G.B."/>
            <person name="Wincker P."/>
            <person name="Xing Y."/>
            <person name="Yang L."/>
            <person name="Yao Z."/>
            <person name="Ying F."/>
            <person name="Zhai J."/>
            <person name="Zhou L."/>
            <person name="Zuber A."/>
            <person name="Denarie J."/>
            <person name="Dixon R.A."/>
            <person name="May G.D."/>
            <person name="Schwartz D.C."/>
            <person name="Rogers J."/>
            <person name="Quetier F."/>
            <person name="Town C.D."/>
            <person name="Roe B.A."/>
        </authorList>
    </citation>
    <scope>NUCLEOTIDE SEQUENCE [LARGE SCALE GENOMIC DNA]</scope>
    <source>
        <strain evidence="11">A17</strain>
        <strain evidence="12 13">cv. Jemalong A17</strain>
    </source>
</reference>
<reference evidence="12" key="3">
    <citation type="submission" date="2015-04" db="UniProtKB">
        <authorList>
            <consortium name="EnsemblPlants"/>
        </authorList>
    </citation>
    <scope>IDENTIFICATION</scope>
    <source>
        <strain evidence="12">cv. Jemalong A17</strain>
    </source>
</reference>
<keyword evidence="4 9" id="KW-0732">Signal</keyword>
<evidence type="ECO:0000256" key="2">
    <source>
        <dbReference type="ARBA" id="ARBA00022614"/>
    </source>
</evidence>
<evidence type="ECO:0000256" key="9">
    <source>
        <dbReference type="SAM" id="SignalP"/>
    </source>
</evidence>
<evidence type="ECO:0000313" key="11">
    <source>
        <dbReference type="EMBL" id="AET00742.2"/>
    </source>
</evidence>
<keyword evidence="11" id="KW-0418">Kinase</keyword>
<dbReference type="FunFam" id="3.80.10.10:FF:000233">
    <property type="entry name" value="Leucine-rich repeat receptor-like protein kinase TDR"/>
    <property type="match status" value="1"/>
</dbReference>
<dbReference type="GO" id="GO:0009791">
    <property type="term" value="P:post-embryonic development"/>
    <property type="evidence" value="ECO:0007669"/>
    <property type="project" value="UniProtKB-ARBA"/>
</dbReference>
<dbReference type="GO" id="GO:0016020">
    <property type="term" value="C:membrane"/>
    <property type="evidence" value="ECO:0007669"/>
    <property type="project" value="UniProtKB-SubCell"/>
</dbReference>
<accession>G7K4M6</accession>
<dbReference type="InterPro" id="IPR003591">
    <property type="entry name" value="Leu-rich_rpt_typical-subtyp"/>
</dbReference>
<feature type="domain" description="Leucine-rich repeat-containing N-terminal plant-type" evidence="10">
    <location>
        <begin position="29"/>
        <end position="76"/>
    </location>
</feature>
<dbReference type="SMART" id="SM00365">
    <property type="entry name" value="LRR_SD22"/>
    <property type="match status" value="5"/>
</dbReference>
<dbReference type="PRINTS" id="PR00019">
    <property type="entry name" value="LEURICHRPT"/>
</dbReference>
<dbReference type="HOGENOM" id="CLU_000288_18_3_1"/>
<comment type="subcellular location">
    <subcellularLocation>
        <location evidence="1">Membrane</location>
        <topology evidence="1">Single-pass membrane protein</topology>
    </subcellularLocation>
</comment>
<evidence type="ECO:0000259" key="10">
    <source>
        <dbReference type="Pfam" id="PF08263"/>
    </source>
</evidence>